<feature type="compositionally biased region" description="Basic and acidic residues" evidence="2">
    <location>
        <begin position="72"/>
        <end position="81"/>
    </location>
</feature>
<feature type="domain" description="BZIP" evidence="3">
    <location>
        <begin position="110"/>
        <end position="155"/>
    </location>
</feature>
<evidence type="ECO:0000256" key="1">
    <source>
        <dbReference type="SAM" id="Coils"/>
    </source>
</evidence>
<gene>
    <name evidence="4" type="ORF">N658DRAFT_292997</name>
</gene>
<comment type="caution">
    <text evidence="4">The sequence shown here is derived from an EMBL/GenBank/DDBJ whole genome shotgun (WGS) entry which is preliminary data.</text>
</comment>
<dbReference type="Proteomes" id="UP001305647">
    <property type="component" value="Unassembled WGS sequence"/>
</dbReference>
<proteinExistence type="predicted"/>
<feature type="coiled-coil region" evidence="1">
    <location>
        <begin position="123"/>
        <end position="150"/>
    </location>
</feature>
<feature type="compositionally biased region" description="Basic residues" evidence="2">
    <location>
        <begin position="305"/>
        <end position="315"/>
    </location>
</feature>
<keyword evidence="1" id="KW-0175">Coiled coil</keyword>
<feature type="compositionally biased region" description="Basic and acidic residues" evidence="2">
    <location>
        <begin position="98"/>
        <end position="112"/>
    </location>
</feature>
<dbReference type="AlphaFoldDB" id="A0AAN6SYB5"/>
<dbReference type="Pfam" id="PF00170">
    <property type="entry name" value="bZIP_1"/>
    <property type="match status" value="1"/>
</dbReference>
<feature type="region of interest" description="Disordered" evidence="2">
    <location>
        <begin position="551"/>
        <end position="591"/>
    </location>
</feature>
<dbReference type="CDD" id="cd14688">
    <property type="entry name" value="bZIP_YAP"/>
    <property type="match status" value="1"/>
</dbReference>
<protein>
    <recommendedName>
        <fullName evidence="3">BZIP domain-containing protein</fullName>
    </recommendedName>
</protein>
<organism evidence="4 5">
    <name type="scientific">Parathielavia hyrcaniae</name>
    <dbReference type="NCBI Taxonomy" id="113614"/>
    <lineage>
        <taxon>Eukaryota</taxon>
        <taxon>Fungi</taxon>
        <taxon>Dikarya</taxon>
        <taxon>Ascomycota</taxon>
        <taxon>Pezizomycotina</taxon>
        <taxon>Sordariomycetes</taxon>
        <taxon>Sordariomycetidae</taxon>
        <taxon>Sordariales</taxon>
        <taxon>Chaetomiaceae</taxon>
        <taxon>Parathielavia</taxon>
    </lineage>
</organism>
<name>A0AAN6SYB5_9PEZI</name>
<dbReference type="InterPro" id="IPR046347">
    <property type="entry name" value="bZIP_sf"/>
</dbReference>
<feature type="compositionally biased region" description="Polar residues" evidence="2">
    <location>
        <begin position="200"/>
        <end position="211"/>
    </location>
</feature>
<feature type="compositionally biased region" description="Low complexity" evidence="2">
    <location>
        <begin position="551"/>
        <end position="575"/>
    </location>
</feature>
<evidence type="ECO:0000313" key="5">
    <source>
        <dbReference type="Proteomes" id="UP001305647"/>
    </source>
</evidence>
<dbReference type="SUPFAM" id="SSF57959">
    <property type="entry name" value="Leucine zipper domain"/>
    <property type="match status" value="1"/>
</dbReference>
<evidence type="ECO:0000313" key="4">
    <source>
        <dbReference type="EMBL" id="KAK4097347.1"/>
    </source>
</evidence>
<evidence type="ECO:0000259" key="3">
    <source>
        <dbReference type="Pfam" id="PF00170"/>
    </source>
</evidence>
<sequence>MLLLGAALRPQQFRTNQALAQPGHAGIMWHTEGDLPILNAEVYDASTSLGSSRAAATRRKGHTLSSRASGDGQRKRARTETSETAEPDDEKKRARGRPRLDTKDETAADRRRTQIRLAQRAYRNRKENAIQTLEQRVQQLKDTNEEMSNAFMQLQDFALANGLLDQVPDFGRQLRETTEKFLSLAREASDDDAKEDEPKTSGNSSRAASRPSNDRNDSGSPRPTGVLPTTAGTSSSEPGTNKAPETFLSGLTVSYEPVTQPPFQASPQIFSNTYEILTHPTLDNASFPTLSDPGLAFLSEQHQQQQHRHHHHQHQQHQPPPPAPSPYLTLPIPDTYAPMESTFGRRLQRYAIERAFMLITMPSPPQDKLLHIFGFSLLLESPAIISRRLARQLGRDERTSLHNWQYPFLALGGAGTHFRGGDRGVGVGVDDGVGVNVGVRGDGGRKRRRVGNQGTVDVGRPAATAGFGTGPFDEAVNSLRDRVLDGDLRMALPGFAGEYFDCDEAELYLYQRGVVIPPGSDVVTVDVDAALLGDGGGGGYGAGDEWMSGLGANDAGDAGSSGSSSNPSPVGSDASDAAPQGQEGLGAGWGLGGGAGLGDPGMADMFSQPNPFMPAPQSESGSMFPFGALGSNGAGNLGYGMGASQPNPSRRRVVIDAMKLIKELTSRALCLGRSPGLRQADIDAAVLATVQAGLV</sequence>
<dbReference type="Gene3D" id="1.20.5.170">
    <property type="match status" value="1"/>
</dbReference>
<feature type="region of interest" description="Disordered" evidence="2">
    <location>
        <begin position="185"/>
        <end position="245"/>
    </location>
</feature>
<feature type="region of interest" description="Disordered" evidence="2">
    <location>
        <begin position="51"/>
        <end position="112"/>
    </location>
</feature>
<accession>A0AAN6SYB5</accession>
<keyword evidence="5" id="KW-1185">Reference proteome</keyword>
<dbReference type="InterPro" id="IPR004827">
    <property type="entry name" value="bZIP"/>
</dbReference>
<dbReference type="GO" id="GO:0003700">
    <property type="term" value="F:DNA-binding transcription factor activity"/>
    <property type="evidence" value="ECO:0007669"/>
    <property type="project" value="InterPro"/>
</dbReference>
<reference evidence="4" key="2">
    <citation type="submission" date="2023-05" db="EMBL/GenBank/DDBJ databases">
        <authorList>
            <consortium name="Lawrence Berkeley National Laboratory"/>
            <person name="Steindorff A."/>
            <person name="Hensen N."/>
            <person name="Bonometti L."/>
            <person name="Westerberg I."/>
            <person name="Brannstrom I.O."/>
            <person name="Guillou S."/>
            <person name="Cros-Aarteil S."/>
            <person name="Calhoun S."/>
            <person name="Haridas S."/>
            <person name="Kuo A."/>
            <person name="Mondo S."/>
            <person name="Pangilinan J."/>
            <person name="Riley R."/>
            <person name="Labutti K."/>
            <person name="Andreopoulos B."/>
            <person name="Lipzen A."/>
            <person name="Chen C."/>
            <person name="Yanf M."/>
            <person name="Daum C."/>
            <person name="Ng V."/>
            <person name="Clum A."/>
            <person name="Ohm R."/>
            <person name="Martin F."/>
            <person name="Silar P."/>
            <person name="Natvig D."/>
            <person name="Lalanne C."/>
            <person name="Gautier V."/>
            <person name="Ament-Velasquez S.L."/>
            <person name="Kruys A."/>
            <person name="Hutchinson M.I."/>
            <person name="Powell A.J."/>
            <person name="Barry K."/>
            <person name="Miller A.N."/>
            <person name="Grigoriev I.V."/>
            <person name="Debuchy R."/>
            <person name="Gladieux P."/>
            <person name="Thoren M.H."/>
            <person name="Johannesson H."/>
        </authorList>
    </citation>
    <scope>NUCLEOTIDE SEQUENCE</scope>
    <source>
        <strain evidence="4">CBS 757.83</strain>
    </source>
</reference>
<dbReference type="PANTHER" id="PTHR40618">
    <property type="entry name" value="B-ZIP TRANSCRIPTION FACTOR (EUROFUNG)-RELATED"/>
    <property type="match status" value="1"/>
</dbReference>
<dbReference type="EMBL" id="MU863677">
    <property type="protein sequence ID" value="KAK4097347.1"/>
    <property type="molecule type" value="Genomic_DNA"/>
</dbReference>
<dbReference type="PANTHER" id="PTHR40618:SF1">
    <property type="entry name" value="B-ZIP TRANSCRIPTION FACTOR (EUROFUNG)"/>
    <property type="match status" value="1"/>
</dbReference>
<reference evidence="4" key="1">
    <citation type="journal article" date="2023" name="Mol. Phylogenet. Evol.">
        <title>Genome-scale phylogeny and comparative genomics of the fungal order Sordariales.</title>
        <authorList>
            <person name="Hensen N."/>
            <person name="Bonometti L."/>
            <person name="Westerberg I."/>
            <person name="Brannstrom I.O."/>
            <person name="Guillou S."/>
            <person name="Cros-Aarteil S."/>
            <person name="Calhoun S."/>
            <person name="Haridas S."/>
            <person name="Kuo A."/>
            <person name="Mondo S."/>
            <person name="Pangilinan J."/>
            <person name="Riley R."/>
            <person name="LaButti K."/>
            <person name="Andreopoulos B."/>
            <person name="Lipzen A."/>
            <person name="Chen C."/>
            <person name="Yan M."/>
            <person name="Daum C."/>
            <person name="Ng V."/>
            <person name="Clum A."/>
            <person name="Steindorff A."/>
            <person name="Ohm R.A."/>
            <person name="Martin F."/>
            <person name="Silar P."/>
            <person name="Natvig D.O."/>
            <person name="Lalanne C."/>
            <person name="Gautier V."/>
            <person name="Ament-Velasquez S.L."/>
            <person name="Kruys A."/>
            <person name="Hutchinson M.I."/>
            <person name="Powell A.J."/>
            <person name="Barry K."/>
            <person name="Miller A.N."/>
            <person name="Grigoriev I.V."/>
            <person name="Debuchy R."/>
            <person name="Gladieux P."/>
            <person name="Hiltunen Thoren M."/>
            <person name="Johannesson H."/>
        </authorList>
    </citation>
    <scope>NUCLEOTIDE SEQUENCE</scope>
    <source>
        <strain evidence="4">CBS 757.83</strain>
    </source>
</reference>
<feature type="region of interest" description="Disordered" evidence="2">
    <location>
        <begin position="300"/>
        <end position="328"/>
    </location>
</feature>
<feature type="compositionally biased region" description="Polar residues" evidence="2">
    <location>
        <begin position="230"/>
        <end position="239"/>
    </location>
</feature>
<evidence type="ECO:0000256" key="2">
    <source>
        <dbReference type="SAM" id="MobiDB-lite"/>
    </source>
</evidence>